<sequence length="60" mass="6779">MKDVEKAFIQRGFHSTTFESMPSQEVYADTMNSTAPVPQKHFSDRTSCKLAIEKQTPDGQ</sequence>
<reference evidence="1" key="1">
    <citation type="submission" date="2022-07" db="EMBL/GenBank/DDBJ databases">
        <authorList>
            <person name="Macas J."/>
            <person name="Novak P."/>
            <person name="Neumann P."/>
        </authorList>
    </citation>
    <scope>NUCLEOTIDE SEQUENCE</scope>
</reference>
<dbReference type="Proteomes" id="UP001152523">
    <property type="component" value="Unassembled WGS sequence"/>
</dbReference>
<accession>A0AAV0CAN1</accession>
<evidence type="ECO:0000313" key="1">
    <source>
        <dbReference type="EMBL" id="CAH9072580.1"/>
    </source>
</evidence>
<feature type="non-terminal residue" evidence="1">
    <location>
        <position position="60"/>
    </location>
</feature>
<dbReference type="AlphaFoldDB" id="A0AAV0CAN1"/>
<name>A0AAV0CAN1_9ASTE</name>
<dbReference type="EMBL" id="CAMAPF010000022">
    <property type="protein sequence ID" value="CAH9072580.1"/>
    <property type="molecule type" value="Genomic_DNA"/>
</dbReference>
<gene>
    <name evidence="1" type="ORF">CEPIT_LOCUS4358</name>
</gene>
<evidence type="ECO:0000313" key="2">
    <source>
        <dbReference type="Proteomes" id="UP001152523"/>
    </source>
</evidence>
<comment type="caution">
    <text evidence="1">The sequence shown here is derived from an EMBL/GenBank/DDBJ whole genome shotgun (WGS) entry which is preliminary data.</text>
</comment>
<keyword evidence="2" id="KW-1185">Reference proteome</keyword>
<organism evidence="1 2">
    <name type="scientific">Cuscuta epithymum</name>
    <dbReference type="NCBI Taxonomy" id="186058"/>
    <lineage>
        <taxon>Eukaryota</taxon>
        <taxon>Viridiplantae</taxon>
        <taxon>Streptophyta</taxon>
        <taxon>Embryophyta</taxon>
        <taxon>Tracheophyta</taxon>
        <taxon>Spermatophyta</taxon>
        <taxon>Magnoliopsida</taxon>
        <taxon>eudicotyledons</taxon>
        <taxon>Gunneridae</taxon>
        <taxon>Pentapetalae</taxon>
        <taxon>asterids</taxon>
        <taxon>lamiids</taxon>
        <taxon>Solanales</taxon>
        <taxon>Convolvulaceae</taxon>
        <taxon>Cuscuteae</taxon>
        <taxon>Cuscuta</taxon>
        <taxon>Cuscuta subgen. Cuscuta</taxon>
    </lineage>
</organism>
<proteinExistence type="predicted"/>
<protein>
    <submittedName>
        <fullName evidence="1">Uncharacterized protein</fullName>
    </submittedName>
</protein>